<dbReference type="AlphaFoldDB" id="A0A7Y4P8P5"/>
<keyword evidence="3" id="KW-1185">Reference proteome</keyword>
<keyword evidence="1" id="KW-0472">Membrane</keyword>
<evidence type="ECO:0000256" key="1">
    <source>
        <dbReference type="SAM" id="Phobius"/>
    </source>
</evidence>
<keyword evidence="1" id="KW-1133">Transmembrane helix</keyword>
<accession>A0A7Y4P8P5</accession>
<keyword evidence="1" id="KW-0812">Transmembrane</keyword>
<name>A0A7Y4P8P5_9CORY</name>
<proteinExistence type="predicted"/>
<feature type="transmembrane region" description="Helical" evidence="1">
    <location>
        <begin position="34"/>
        <end position="53"/>
    </location>
</feature>
<reference evidence="2 3" key="4">
    <citation type="journal article" date="2020" name="PLoS ONE">
        <title>Taxonomic classification of strain PO100/5 shows a broader geographic distribution and genetic markers of the recently described Corynebacterium silvaticum.</title>
        <authorList>
            <person name="Viana M.V.C."/>
            <person name="Profeta R."/>
            <person name="da Silva A.L."/>
            <person name="Hurtado R."/>
            <person name="Cerqueira J.C."/>
            <person name="Ribeiro B.F.S."/>
            <person name="Almeida M.O."/>
            <person name="Morais-Rodrigues F."/>
            <person name="Soares S.C."/>
            <person name="Oliveira M."/>
            <person name="Tavares L."/>
            <person name="Figueiredo H."/>
            <person name="Wattam A.R."/>
            <person name="Barh D."/>
            <person name="Ghosh P."/>
            <person name="Silva A."/>
            <person name="Azevedo V."/>
        </authorList>
    </citation>
    <scope>NUCLEOTIDE SEQUENCE [LARGE SCALE GENOMIC DNA]</scope>
    <source>
        <strain evidence="2 3">PO100/5</strain>
    </source>
</reference>
<dbReference type="KEGG" id="csil:CBE74_02795"/>
<sequence length="59" mass="6047">MRVKSLIAIAVGLVLFVGSHFMLGAHDVNSMLGSIIMGIGGALAIGGLVGVLCKEPRKQ</sequence>
<protein>
    <submittedName>
        <fullName evidence="2">Uncharacterized protein</fullName>
    </submittedName>
</protein>
<dbReference type="EMBL" id="CP021417">
    <property type="protein sequence ID" value="ARU45607.1"/>
    <property type="molecule type" value="Genomic_DNA"/>
</dbReference>
<organism evidence="2 3">
    <name type="scientific">Corynebacterium silvaticum</name>
    <dbReference type="NCBI Taxonomy" id="2320431"/>
    <lineage>
        <taxon>Bacteria</taxon>
        <taxon>Bacillati</taxon>
        <taxon>Actinomycetota</taxon>
        <taxon>Actinomycetes</taxon>
        <taxon>Mycobacteriales</taxon>
        <taxon>Corynebacteriaceae</taxon>
        <taxon>Corynebacterium</taxon>
    </lineage>
</organism>
<reference evidence="2 3" key="3">
    <citation type="journal article" date="2020" name="Int. J. Syst. Evol. Microbiol.">
        <title>Corynebacterium silvaticum sp. nov., a unique group of NTTB corynebacteria in wild boar and roe deer.</title>
        <authorList>
            <person name="Dangel A."/>
            <person name="Berger A."/>
            <person name="Rau J."/>
            <person name="Eisenberg T."/>
            <person name="Kampfer P."/>
            <person name="Margos G."/>
            <person name="Contzen M."/>
            <person name="Busse H.J."/>
            <person name="Konrad R."/>
            <person name="Peters M."/>
            <person name="Sting R."/>
            <person name="Sing A."/>
        </authorList>
    </citation>
    <scope>NUCLEOTIDE SEQUENCE [LARGE SCALE GENOMIC DNA]</scope>
    <source>
        <strain evidence="2 3">PO100/5</strain>
    </source>
</reference>
<reference evidence="2 3" key="1">
    <citation type="journal article" date="2014" name="BMC Vet. Res.">
        <title>First report of Corynebacterium pseudotuberculosis from caseous lymphadenitis lesions in Black Alentejano pig (Sus scrofa domesticus).</title>
        <authorList>
            <person name="Oliveira M."/>
            <person name="Barroco C."/>
            <person name="Mottola C."/>
            <person name="Santos R."/>
            <person name="Lemsaddek A."/>
            <person name="Tavares L."/>
            <person name="Semedo-Lemsaddek T."/>
        </authorList>
    </citation>
    <scope>NUCLEOTIDE SEQUENCE [LARGE SCALE GENOMIC DNA]</scope>
    <source>
        <strain evidence="2 3">PO100/5</strain>
    </source>
</reference>
<gene>
    <name evidence="2" type="ORF">CBE74_02795</name>
</gene>
<evidence type="ECO:0000313" key="2">
    <source>
        <dbReference type="EMBL" id="ARU45607.1"/>
    </source>
</evidence>
<dbReference type="Proteomes" id="UP000195652">
    <property type="component" value="Chromosome"/>
</dbReference>
<dbReference type="GeneID" id="75007209"/>
<dbReference type="RefSeq" id="WP_087453461.1">
    <property type="nucleotide sequence ID" value="NZ_CP021417.2"/>
</dbReference>
<reference evidence="2 3" key="2">
    <citation type="journal article" date="2020" name="Antonie Van Leeuwenhoek">
        <title>Phylogenomic characterisation of a novel corynebacterial species pathogenic to animals.</title>
        <authorList>
            <person name="Moller J."/>
            <person name="Musella L."/>
            <person name="Melnikov V."/>
            <person name="Geissdorfer W."/>
            <person name="Burkovski A."/>
            <person name="Sangal V."/>
        </authorList>
    </citation>
    <scope>NUCLEOTIDE SEQUENCE [LARGE SCALE GENOMIC DNA]</scope>
    <source>
        <strain evidence="2 3">PO100/5</strain>
    </source>
</reference>
<evidence type="ECO:0000313" key="3">
    <source>
        <dbReference type="Proteomes" id="UP000195652"/>
    </source>
</evidence>